<dbReference type="InterPro" id="IPR037151">
    <property type="entry name" value="AlkB-like_sf"/>
</dbReference>
<keyword evidence="4" id="KW-1185">Reference proteome</keyword>
<feature type="compositionally biased region" description="Pro residues" evidence="2">
    <location>
        <begin position="596"/>
        <end position="607"/>
    </location>
</feature>
<comment type="similarity">
    <text evidence="1">Belongs to the alkB family.</text>
</comment>
<evidence type="ECO:0000313" key="3">
    <source>
        <dbReference type="EMBL" id="KAK9222948.1"/>
    </source>
</evidence>
<dbReference type="GO" id="GO:0006402">
    <property type="term" value="P:mRNA catabolic process"/>
    <property type="evidence" value="ECO:0007669"/>
    <property type="project" value="InterPro"/>
</dbReference>
<feature type="region of interest" description="Disordered" evidence="2">
    <location>
        <begin position="495"/>
        <end position="545"/>
    </location>
</feature>
<dbReference type="GO" id="GO:0003729">
    <property type="term" value="F:mRNA binding"/>
    <property type="evidence" value="ECO:0007669"/>
    <property type="project" value="InterPro"/>
</dbReference>
<feature type="compositionally biased region" description="Basic and acidic residues" evidence="2">
    <location>
        <begin position="687"/>
        <end position="697"/>
    </location>
</feature>
<feature type="region of interest" description="Disordered" evidence="2">
    <location>
        <begin position="580"/>
        <end position="707"/>
    </location>
</feature>
<dbReference type="Gene3D" id="2.60.120.590">
    <property type="entry name" value="Alpha-ketoglutarate-dependent dioxygenase AlkB-like"/>
    <property type="match status" value="1"/>
</dbReference>
<feature type="region of interest" description="Disordered" evidence="2">
    <location>
        <begin position="118"/>
        <end position="137"/>
    </location>
</feature>
<dbReference type="AlphaFoldDB" id="A0AAP0MY80"/>
<sequence>MAMPEKMQQLPADDPFVMWLRGEFAAANAIIDTLCHHLRVIGEPGEYDFAINCIQQRRCNWNSVLHLQQYFSVSEVMLALQQVAWRKQQRSFDHHHHHHHQQQHHLNRTKRSVFVKKDFHNNNNNNNNHAFDSNSSGFDDKKDVVMKAHDDGSAKSLGNSEITQVGDAEPKAEALDDECTPGLKENDSQSVQSQNEKQNQSMAAKSFVGTEMVDGKMVNVVDGLKLYEEVSGNSEVSKLVSLVNDLRTAGKRGQIQGKFTAFFNFFSFTNKSIPFSLENPKAVCRVCSVRPQNPELNLESATIVAPTYLNVNNCLILVQQETGPAYVVSKRPIRGHGREVIQLGLPIVDGPPEDEIAGGTSRGKFQFWINSKNRRIEPIPSLLQDVIDRLVGLQIMTVKPDSCIVDVFNEGDHSQPHISPSWFGRPVCILFLTECDMTFGRMIGIDHPGDYRGTLRLSVAPGSLLVMQGKSADIAKHAISSIRKQRILVTFTKSQPKKLTPTDGQRLASPGIAPSPHWGPPPGRPPNHIRHPTGPKHFAPIPTTGVLPAPAIRAQIPPTNGVPPIFVSPPVTPAMPFPAPVPIPPGSTGWTAAPPRHTPPPPPPRLPVPGTGVFLPPPGSGGSSSPRQVSSAATEHLIPEMGSQAEKENGSGKSNHETNASKEKLVGETQGQGCNGSVDGTGSVKAVMKEENQHQSVEDTSVAGKDS</sequence>
<evidence type="ECO:0000256" key="1">
    <source>
        <dbReference type="ARBA" id="ARBA00007879"/>
    </source>
</evidence>
<dbReference type="PANTHER" id="PTHR31447">
    <property type="entry name" value="HYDROXYPROLINE-RICH GLYCOPROTEIN FAMILY PROTEIN-RELATED"/>
    <property type="match status" value="1"/>
</dbReference>
<dbReference type="EMBL" id="JBCGBO010000002">
    <property type="protein sequence ID" value="KAK9222948.1"/>
    <property type="molecule type" value="Genomic_DNA"/>
</dbReference>
<dbReference type="InterPro" id="IPR044842">
    <property type="entry name" value="ALKBH9B/ALKBH10B-like"/>
</dbReference>
<reference evidence="3 4" key="1">
    <citation type="submission" date="2024-05" db="EMBL/GenBank/DDBJ databases">
        <title>Haplotype-resolved chromosome-level genome assembly of Huyou (Citrus changshanensis).</title>
        <authorList>
            <person name="Miao C."/>
            <person name="Chen W."/>
            <person name="Wu Y."/>
            <person name="Wang L."/>
            <person name="Zhao S."/>
            <person name="Grierson D."/>
            <person name="Xu C."/>
            <person name="Chen K."/>
        </authorList>
    </citation>
    <scope>NUCLEOTIDE SEQUENCE [LARGE SCALE GENOMIC DNA]</scope>
    <source>
        <strain evidence="3">01-14</strain>
        <tissue evidence="3">Leaf</tissue>
    </source>
</reference>
<dbReference type="PANTHER" id="PTHR31447:SF0">
    <property type="entry name" value="HYDROXYPROLINE-RICH GLYCOPROTEIN FAMILY PROTEIN"/>
    <property type="match status" value="1"/>
</dbReference>
<name>A0AAP0MY80_9ROSI</name>
<dbReference type="GO" id="GO:0032451">
    <property type="term" value="F:demethylase activity"/>
    <property type="evidence" value="ECO:0007669"/>
    <property type="project" value="InterPro"/>
</dbReference>
<dbReference type="Proteomes" id="UP001428341">
    <property type="component" value="Unassembled WGS sequence"/>
</dbReference>
<feature type="compositionally biased region" description="Polar residues" evidence="2">
    <location>
        <begin position="188"/>
        <end position="202"/>
    </location>
</feature>
<protein>
    <submittedName>
        <fullName evidence="3">Uncharacterized protein</fullName>
    </submittedName>
</protein>
<proteinExistence type="inferred from homology"/>
<evidence type="ECO:0000256" key="2">
    <source>
        <dbReference type="SAM" id="MobiDB-lite"/>
    </source>
</evidence>
<comment type="caution">
    <text evidence="3">The sequence shown here is derived from an EMBL/GenBank/DDBJ whole genome shotgun (WGS) entry which is preliminary data.</text>
</comment>
<organism evidence="3 4">
    <name type="scientific">Citrus x changshan-huyou</name>
    <dbReference type="NCBI Taxonomy" id="2935761"/>
    <lineage>
        <taxon>Eukaryota</taxon>
        <taxon>Viridiplantae</taxon>
        <taxon>Streptophyta</taxon>
        <taxon>Embryophyta</taxon>
        <taxon>Tracheophyta</taxon>
        <taxon>Spermatophyta</taxon>
        <taxon>Magnoliopsida</taxon>
        <taxon>eudicotyledons</taxon>
        <taxon>Gunneridae</taxon>
        <taxon>Pentapetalae</taxon>
        <taxon>rosids</taxon>
        <taxon>malvids</taxon>
        <taxon>Sapindales</taxon>
        <taxon>Rutaceae</taxon>
        <taxon>Aurantioideae</taxon>
        <taxon>Citrus</taxon>
    </lineage>
</organism>
<accession>A0AAP0MY80</accession>
<feature type="region of interest" description="Disordered" evidence="2">
    <location>
        <begin position="151"/>
        <end position="202"/>
    </location>
</feature>
<dbReference type="SUPFAM" id="SSF51197">
    <property type="entry name" value="Clavaminate synthase-like"/>
    <property type="match status" value="1"/>
</dbReference>
<evidence type="ECO:0000313" key="4">
    <source>
        <dbReference type="Proteomes" id="UP001428341"/>
    </source>
</evidence>
<gene>
    <name evidence="3" type="ORF">WN944_011389</name>
</gene>
<feature type="compositionally biased region" description="Basic and acidic residues" evidence="2">
    <location>
        <begin position="645"/>
        <end position="666"/>
    </location>
</feature>